<comment type="caution">
    <text evidence="10">The sequence shown here is derived from an EMBL/GenBank/DDBJ whole genome shotgun (WGS) entry which is preliminary data.</text>
</comment>
<feature type="compositionally biased region" description="Low complexity" evidence="8">
    <location>
        <begin position="51"/>
        <end position="65"/>
    </location>
</feature>
<feature type="region of interest" description="Disordered" evidence="8">
    <location>
        <begin position="18"/>
        <end position="116"/>
    </location>
</feature>
<dbReference type="InterPro" id="IPR019035">
    <property type="entry name" value="Mediator_Med12"/>
</dbReference>
<evidence type="ECO:0000256" key="8">
    <source>
        <dbReference type="SAM" id="MobiDB-lite"/>
    </source>
</evidence>
<dbReference type="EMBL" id="JARTCD010000078">
    <property type="protein sequence ID" value="KAJ8653475.1"/>
    <property type="molecule type" value="Genomic_DNA"/>
</dbReference>
<keyword evidence="5" id="KW-0804">Transcription</keyword>
<evidence type="ECO:0000256" key="7">
    <source>
        <dbReference type="ARBA" id="ARBA00032010"/>
    </source>
</evidence>
<feature type="region of interest" description="Disordered" evidence="8">
    <location>
        <begin position="1884"/>
        <end position="1938"/>
    </location>
</feature>
<accession>A0AAD7UVV4</accession>
<evidence type="ECO:0000256" key="4">
    <source>
        <dbReference type="ARBA" id="ARBA00023015"/>
    </source>
</evidence>
<comment type="subcellular location">
    <subcellularLocation>
        <location evidence="1">Nucleus</location>
    </subcellularLocation>
</comment>
<reference evidence="10 11" key="1">
    <citation type="submission" date="2023-03" db="EMBL/GenBank/DDBJ databases">
        <title>Genome sequence of Lichtheimia ornata CBS 291.66.</title>
        <authorList>
            <person name="Mohabir J.T."/>
            <person name="Shea T.P."/>
            <person name="Kurbessoian T."/>
            <person name="Berby B."/>
            <person name="Fontaine J."/>
            <person name="Livny J."/>
            <person name="Gnirke A."/>
            <person name="Stajich J.E."/>
            <person name="Cuomo C.A."/>
        </authorList>
    </citation>
    <scope>NUCLEOTIDE SEQUENCE [LARGE SCALE GENOMIC DNA]</scope>
    <source>
        <strain evidence="10">CBS 291.66</strain>
    </source>
</reference>
<feature type="compositionally biased region" description="Low complexity" evidence="8">
    <location>
        <begin position="320"/>
        <end position="329"/>
    </location>
</feature>
<evidence type="ECO:0000259" key="9">
    <source>
        <dbReference type="SMART" id="SM01281"/>
    </source>
</evidence>
<feature type="compositionally biased region" description="Basic residues" evidence="8">
    <location>
        <begin position="103"/>
        <end position="112"/>
    </location>
</feature>
<evidence type="ECO:0000256" key="6">
    <source>
        <dbReference type="ARBA" id="ARBA00023242"/>
    </source>
</evidence>
<protein>
    <recommendedName>
        <fullName evidence="3">Mediator of RNA polymerase II transcription subunit 12</fullName>
    </recommendedName>
    <alternativeName>
        <fullName evidence="7">Mediator complex subunit 12</fullName>
    </alternativeName>
</protein>
<comment type="similarity">
    <text evidence="2">Belongs to the Mediator complex subunit 12 family.</text>
</comment>
<proteinExistence type="inferred from homology"/>
<dbReference type="PANTHER" id="PTHR46567">
    <property type="entry name" value="MEDIATOR OF RNA POLYMERASE II TRANSCRIPTION SUBUNIT 12"/>
    <property type="match status" value="1"/>
</dbReference>
<evidence type="ECO:0000313" key="10">
    <source>
        <dbReference type="EMBL" id="KAJ8653475.1"/>
    </source>
</evidence>
<dbReference type="RefSeq" id="XP_058338389.1">
    <property type="nucleotide sequence ID" value="XM_058490885.1"/>
</dbReference>
<gene>
    <name evidence="10" type="ORF">O0I10_010911</name>
</gene>
<name>A0AAD7UVV4_9FUNG</name>
<evidence type="ECO:0000256" key="3">
    <source>
        <dbReference type="ARBA" id="ARBA00019622"/>
    </source>
</evidence>
<feature type="compositionally biased region" description="Low complexity" evidence="8">
    <location>
        <begin position="74"/>
        <end position="96"/>
    </location>
</feature>
<feature type="compositionally biased region" description="Polar residues" evidence="8">
    <location>
        <begin position="1896"/>
        <end position="1922"/>
    </location>
</feature>
<feature type="region of interest" description="Disordered" evidence="8">
    <location>
        <begin position="1413"/>
        <end position="1471"/>
    </location>
</feature>
<evidence type="ECO:0000256" key="2">
    <source>
        <dbReference type="ARBA" id="ARBA00010289"/>
    </source>
</evidence>
<keyword evidence="11" id="KW-1185">Reference proteome</keyword>
<organism evidence="10 11">
    <name type="scientific">Lichtheimia ornata</name>
    <dbReference type="NCBI Taxonomy" id="688661"/>
    <lineage>
        <taxon>Eukaryota</taxon>
        <taxon>Fungi</taxon>
        <taxon>Fungi incertae sedis</taxon>
        <taxon>Mucoromycota</taxon>
        <taxon>Mucoromycotina</taxon>
        <taxon>Mucoromycetes</taxon>
        <taxon>Mucorales</taxon>
        <taxon>Lichtheimiaceae</taxon>
        <taxon>Lichtheimia</taxon>
    </lineage>
</organism>
<feature type="compositionally biased region" description="Polar residues" evidence="8">
    <location>
        <begin position="1456"/>
        <end position="1471"/>
    </location>
</feature>
<dbReference type="GeneID" id="83218313"/>
<keyword evidence="6" id="KW-0539">Nucleus</keyword>
<dbReference type="GO" id="GO:0016592">
    <property type="term" value="C:mediator complex"/>
    <property type="evidence" value="ECO:0007669"/>
    <property type="project" value="InterPro"/>
</dbReference>
<sequence>MAGRHQAQFTRYASMNASYPNVGPTNGGNPHGNSGNNLGVPFPTPNGGGPAQSSSQNLSAASVSSTGMAGGSLYHTTTPTMTSPYSTSSSPGYHSPNFQRYGTHQHHRHRHSNNLQLRKYTLTPPTPQPLSKSMKSLGYPGMYYQRPDQDEDIMTESNVRNGFIDRPAVSNEHTCAHDMVYSKLQDDQRILGELGAFAVDVLKRKQNAARITGPSTFRPPMRSTLIEPKKEQWMQDLANSTIPLRKLARNVPHGFKNEKLLETLAAKQVPFLRATWYIKVVGLSEMQSQRNTNNHGDDPHHKAWTKIVTNHLQKQLKELSPPQSSTSSSAVTTGRGFKIHPSTPNSHENMSRAWSSPESRAQFEQRWAYTTQLTKWQYCEGLLDQRYFLKWSLDVLSKHHSFEVIWLMLTYVVQDYLDEYRTNRALMHMLIKPLVKTYHALTQVLGQVTNEGLLWVYGEIKKHIERLLQSLFLSTPDVFVIPKLYHQYRHVFDTIFGEETLKDPSVALPDICHVMQRYWTMVKARNEVFCGTLEENQLLSDSSKAMLQAVDTTSDTTSDDAPRQGQMTEDQVIRILDSIGRNIDSGTGLMINENGWVDLRGQTATTASHAIFGSTKGAIDSIQQHVSVMCRWATSDSRHGHWRPYLVASILLRWRDQNATLRNSTLQDALIKWLDAEMDAGHGQDSNDMVNVDMTMDQVVDEPKPAVILLFDTLIRMQLFSFQKFLLRLIARGDLEPKKRDQPRTRCCLNYLAAFPLTPAPSSLVNQRRIALYGTRNGQASKVEDDTLLQLKRLAKFAVAASPEDAENDNDIDSLFGKDAINLTQPITDDSIQSFELSLSNALESEILPILRNATRYTVLSFTSDWLIPEVKRFVVKSVPIGEDNWRVMTSPGSCLLNTRQYVTIIKILEYAQDYLNVIDLALWMLDKSNERVLYSFAIDTLRKHASVWKLLNYGQRIADAIWEKHQTLQSQGIRERCLMMYMIQLVQEGYWISDEKRAQLQQDLHFKPKARTQYMGRNSTSLSSELNQLVRNPTMSSVQNAVDAVGGGGHNAGAVNNFLQSVFATAFDTLHQYAKENQITSLSVDQREPIYEFRRRVCSMVDFIKAIAEQTTLTGQLDQVVIQWLQQHCSPSSATKLDDLYEQHTWLPLFFALLVTRRLISIDLILKHFCLPWLNTIGIEAQQRCESQWTETTTETQPLRQLCKNIIILVRMLVVQENPEMNPMMDENQDVLDSLWMLRAEEIFQLQVQRQPQLATNLDKLDNMFGLVHSTITIVSNLPFSSLLIQDLVKLRTDLLQLDWFRRACTRDVNSIYQHFTTGATPASSSTSSTSSNAVDGGDEIRKKMLSIVDELIGGNMNLVNEAPDNMVPTSNDMEPNFGERLQAVFANLSQWNEEQCRVQFNLLLDNIMLPPSSSTRQTSQNENGTSGSGGDDTTTTAAATTANVNATASDNVVPNNTTSMDLDSSPAPTASIDSNKELDLFVRFYFDAVLFSANDNEIATNAHQRRFEFLRNLIQGLRKPVLLALLDHGIRMLEGHGAEELGFPYTILLKSHNSHPDQDNAPCFYSGEQYAQQCQAFFQIMQHLLAKDVWSDTQKIALVKALFRQVEQFRNAMAVYIVMESTDHVSFAEASRAIQLTKSLDLAVTMLKTEGLPEDEAQNGPRVMIEDIRISLLLRLRLLVPFASLIWEHPNADQCNIVEWLRLLVSLLGNAIVHGNGSQERIFEFVLDLVSLLIDAEIHFDLKKVCLGHLSSMHGELSGLPAMFHSRVKRILPYLAHNIYLSNTRLASSLLGAPNTTDPQQQQQHVEGCMNTSRPWEWLEDYANEPPHVNDAPISLALFHGCKAKKSENTYVRWYHFGFDDGLTTIADEDDDSTAVHVGMVGSSHRMGRRKKQLPQSTDAAPMDTSTTTMYTEDNQQQQHPPAKRRISEMEDGELP</sequence>
<dbReference type="GO" id="GO:0006357">
    <property type="term" value="P:regulation of transcription by RNA polymerase II"/>
    <property type="evidence" value="ECO:0007669"/>
    <property type="project" value="InterPro"/>
</dbReference>
<dbReference type="SMART" id="SM01281">
    <property type="entry name" value="Med12"/>
    <property type="match status" value="1"/>
</dbReference>
<evidence type="ECO:0000256" key="1">
    <source>
        <dbReference type="ARBA" id="ARBA00004123"/>
    </source>
</evidence>
<dbReference type="PANTHER" id="PTHR46567:SF1">
    <property type="entry name" value="MEDIATOR OF RNA POLYMERASE II TRANSCRIPTION SUBUNIT 12"/>
    <property type="match status" value="1"/>
</dbReference>
<feature type="region of interest" description="Disordered" evidence="8">
    <location>
        <begin position="316"/>
        <end position="355"/>
    </location>
</feature>
<feature type="compositionally biased region" description="Low complexity" evidence="8">
    <location>
        <begin position="1433"/>
        <end position="1455"/>
    </location>
</feature>
<feature type="compositionally biased region" description="Polar residues" evidence="8">
    <location>
        <begin position="1413"/>
        <end position="1426"/>
    </location>
</feature>
<keyword evidence="4" id="KW-0805">Transcription regulation</keyword>
<dbReference type="Proteomes" id="UP001234581">
    <property type="component" value="Unassembled WGS sequence"/>
</dbReference>
<evidence type="ECO:0000313" key="11">
    <source>
        <dbReference type="Proteomes" id="UP001234581"/>
    </source>
</evidence>
<evidence type="ECO:0000256" key="5">
    <source>
        <dbReference type="ARBA" id="ARBA00023163"/>
    </source>
</evidence>
<feature type="domain" description="Mediator complex subunit Med12" evidence="9">
    <location>
        <begin position="216"/>
        <end position="279"/>
    </location>
</feature>
<feature type="compositionally biased region" description="Polar residues" evidence="8">
    <location>
        <begin position="342"/>
        <end position="355"/>
    </location>
</feature>
<dbReference type="Pfam" id="PF09497">
    <property type="entry name" value="Med12"/>
    <property type="match status" value="1"/>
</dbReference>
<dbReference type="GO" id="GO:0003712">
    <property type="term" value="F:transcription coregulator activity"/>
    <property type="evidence" value="ECO:0007669"/>
    <property type="project" value="InterPro"/>
</dbReference>